<name>K5ULL0_PHACS</name>
<keyword evidence="6" id="KW-1185">Reference proteome</keyword>
<keyword evidence="4" id="KW-0788">Thiol protease</keyword>
<dbReference type="InParanoid" id="K5ULL0"/>
<dbReference type="AlphaFoldDB" id="K5ULL0"/>
<evidence type="ECO:0000256" key="3">
    <source>
        <dbReference type="ARBA" id="ARBA00022801"/>
    </source>
</evidence>
<dbReference type="GO" id="GO:0008234">
    <property type="term" value="F:cysteine-type peptidase activity"/>
    <property type="evidence" value="ECO:0007669"/>
    <property type="project" value="UniProtKB-KW"/>
</dbReference>
<keyword evidence="3" id="KW-0378">Hydrolase</keyword>
<dbReference type="STRING" id="650164.K5ULL0"/>
<dbReference type="SUPFAM" id="SSF53182">
    <property type="entry name" value="Pyrrolidone carboxyl peptidase (pyroglutamate aminopeptidase)"/>
    <property type="match status" value="1"/>
</dbReference>
<reference evidence="5 6" key="1">
    <citation type="journal article" date="2012" name="BMC Genomics">
        <title>Comparative genomics of the white-rot fungi, Phanerochaete carnosa and P. chrysosporium, to elucidate the genetic basis of the distinct wood types they colonize.</title>
        <authorList>
            <person name="Suzuki H."/>
            <person name="MacDonald J."/>
            <person name="Syed K."/>
            <person name="Salamov A."/>
            <person name="Hori C."/>
            <person name="Aerts A."/>
            <person name="Henrissat B."/>
            <person name="Wiebenga A."/>
            <person name="vanKuyk P.A."/>
            <person name="Barry K."/>
            <person name="Lindquist E."/>
            <person name="LaButti K."/>
            <person name="Lapidus A."/>
            <person name="Lucas S."/>
            <person name="Coutinho P."/>
            <person name="Gong Y."/>
            <person name="Samejima M."/>
            <person name="Mahadevan R."/>
            <person name="Abou-Zaid M."/>
            <person name="de Vries R.P."/>
            <person name="Igarashi K."/>
            <person name="Yadav J.S."/>
            <person name="Grigoriev I.V."/>
            <person name="Master E.R."/>
        </authorList>
    </citation>
    <scope>NUCLEOTIDE SEQUENCE [LARGE SCALE GENOMIC DNA]</scope>
    <source>
        <strain evidence="5 6">HHB-10118-sp</strain>
    </source>
</reference>
<evidence type="ECO:0000313" key="5">
    <source>
        <dbReference type="EMBL" id="EKM50566.1"/>
    </source>
</evidence>
<keyword evidence="2" id="KW-0645">Protease</keyword>
<evidence type="ECO:0000256" key="4">
    <source>
        <dbReference type="ARBA" id="ARBA00022807"/>
    </source>
</evidence>
<dbReference type="GO" id="GO:0006508">
    <property type="term" value="P:proteolysis"/>
    <property type="evidence" value="ECO:0007669"/>
    <property type="project" value="UniProtKB-KW"/>
</dbReference>
<dbReference type="OrthoDB" id="407146at2759"/>
<sequence length="262" mass="28557">MPPADTAFTSDAIHVLITGFGPFRNYSENPSWLAVKALHDAILSTTKAQHASSANGAPRTRQIYVTVLEVPVVYENVLQIVPGLHKKPPVLPSPIDPAFTPTHLPSGGFDFILHVGVAKPGGVSLEQLGHKLGYNAVDAENKYAPVVQVPDGSDGETQPMRGFGKGYEGMPEELSTVIDIAGLKQHLQELGTEKVRWSRDARHYLCDFIYYASLAEAKRSAAEQAKMTPVLFLHCCPQGEPYQTEEVTDVIKAIVTWVSARL</sequence>
<dbReference type="RefSeq" id="XP_007400837.1">
    <property type="nucleotide sequence ID" value="XM_007400775.1"/>
</dbReference>
<dbReference type="GeneID" id="18911516"/>
<evidence type="ECO:0000313" key="6">
    <source>
        <dbReference type="Proteomes" id="UP000008370"/>
    </source>
</evidence>
<evidence type="ECO:0000256" key="2">
    <source>
        <dbReference type="ARBA" id="ARBA00022670"/>
    </source>
</evidence>
<comment type="similarity">
    <text evidence="1">Belongs to the peptidase C15 family.</text>
</comment>
<evidence type="ECO:0000256" key="1">
    <source>
        <dbReference type="ARBA" id="ARBA00006641"/>
    </source>
</evidence>
<dbReference type="PANTHER" id="PTHR23402:SF1">
    <property type="entry name" value="PYROGLUTAMYL-PEPTIDASE I"/>
    <property type="match status" value="1"/>
</dbReference>
<dbReference type="EMBL" id="JH930478">
    <property type="protein sequence ID" value="EKM50566.1"/>
    <property type="molecule type" value="Genomic_DNA"/>
</dbReference>
<organism evidence="5 6">
    <name type="scientific">Phanerochaete carnosa (strain HHB-10118-sp)</name>
    <name type="common">White-rot fungus</name>
    <name type="synonym">Peniophora carnosa</name>
    <dbReference type="NCBI Taxonomy" id="650164"/>
    <lineage>
        <taxon>Eukaryota</taxon>
        <taxon>Fungi</taxon>
        <taxon>Dikarya</taxon>
        <taxon>Basidiomycota</taxon>
        <taxon>Agaricomycotina</taxon>
        <taxon>Agaricomycetes</taxon>
        <taxon>Polyporales</taxon>
        <taxon>Phanerochaetaceae</taxon>
        <taxon>Phanerochaete</taxon>
    </lineage>
</organism>
<gene>
    <name evidence="5" type="ORF">PHACADRAFT_200515</name>
</gene>
<protein>
    <recommendedName>
        <fullName evidence="7">Peptidase C15, pyroglutamyl peptidase I-like protein</fullName>
    </recommendedName>
</protein>
<proteinExistence type="inferred from homology"/>
<evidence type="ECO:0008006" key="7">
    <source>
        <dbReference type="Google" id="ProtNLM"/>
    </source>
</evidence>
<accession>K5ULL0</accession>
<dbReference type="PANTHER" id="PTHR23402">
    <property type="entry name" value="PROTEASE FAMILY C15 PYROGLUTAMYL-PEPTIDASE I-RELATED"/>
    <property type="match status" value="1"/>
</dbReference>
<dbReference type="KEGG" id="pco:PHACADRAFT_200515"/>
<dbReference type="Proteomes" id="UP000008370">
    <property type="component" value="Unassembled WGS sequence"/>
</dbReference>
<dbReference type="InterPro" id="IPR016125">
    <property type="entry name" value="Peptidase_C15-like"/>
</dbReference>
<dbReference type="HOGENOM" id="CLU_043960_1_0_1"/>
<dbReference type="InterPro" id="IPR036440">
    <property type="entry name" value="Peptidase_C15-like_sf"/>
</dbReference>
<dbReference type="Gene3D" id="3.40.630.20">
    <property type="entry name" value="Peptidase C15, pyroglutamyl peptidase I-like"/>
    <property type="match status" value="1"/>
</dbReference>